<feature type="compositionally biased region" description="Polar residues" evidence="1">
    <location>
        <begin position="45"/>
        <end position="55"/>
    </location>
</feature>
<feature type="compositionally biased region" description="Low complexity" evidence="1">
    <location>
        <begin position="339"/>
        <end position="352"/>
    </location>
</feature>
<feature type="region of interest" description="Disordered" evidence="1">
    <location>
        <begin position="482"/>
        <end position="523"/>
    </location>
</feature>
<feature type="compositionally biased region" description="Low complexity" evidence="1">
    <location>
        <begin position="152"/>
        <end position="170"/>
    </location>
</feature>
<reference evidence="2" key="1">
    <citation type="journal article" date="2020" name="Fungal Divers.">
        <title>Resolving the Mortierellaceae phylogeny through synthesis of multi-gene phylogenetics and phylogenomics.</title>
        <authorList>
            <person name="Vandepol N."/>
            <person name="Liber J."/>
            <person name="Desiro A."/>
            <person name="Na H."/>
            <person name="Kennedy M."/>
            <person name="Barry K."/>
            <person name="Grigoriev I.V."/>
            <person name="Miller A.N."/>
            <person name="O'Donnell K."/>
            <person name="Stajich J.E."/>
            <person name="Bonito G."/>
        </authorList>
    </citation>
    <scope>NUCLEOTIDE SEQUENCE</scope>
    <source>
        <strain evidence="2">KOD948</strain>
    </source>
</reference>
<organism evidence="2 3">
    <name type="scientific">Mortierella polycephala</name>
    <dbReference type="NCBI Taxonomy" id="41804"/>
    <lineage>
        <taxon>Eukaryota</taxon>
        <taxon>Fungi</taxon>
        <taxon>Fungi incertae sedis</taxon>
        <taxon>Mucoromycota</taxon>
        <taxon>Mortierellomycotina</taxon>
        <taxon>Mortierellomycetes</taxon>
        <taxon>Mortierellales</taxon>
        <taxon>Mortierellaceae</taxon>
        <taxon>Mortierella</taxon>
    </lineage>
</organism>
<keyword evidence="3" id="KW-1185">Reference proteome</keyword>
<feature type="compositionally biased region" description="Polar residues" evidence="1">
    <location>
        <begin position="191"/>
        <end position="202"/>
    </location>
</feature>
<feature type="compositionally biased region" description="Polar residues" evidence="1">
    <location>
        <begin position="95"/>
        <end position="111"/>
    </location>
</feature>
<sequence length="660" mass="71716">MARSRRESIKAMIAAREDPALGCNKMAPLGVQPMPAPQKRDSRAVPSNLSAMTKVQLSPSPQQSPIQTTHEHEQGYEQRDHRSRGKNDRGDQETSRNSQEGLKQEPNSVEECTQGPVHATDSDIRTGAGSETKSTDAEKRPTRRRNGRGTLAPSQFAAPSSASPSMPAFMKAFEDPSLAGTTMTTEATTTKALQQHQQSLSPVTERPTMSPRRHTTSSGSSSSSFFSVRKGSPPVPLFSPQQQQAMSVVNPSLRRLQTPKIPANLVQARILQQEEQKRRDEELAKIPITANLRTVKKIQAVLISDDEDDEKGGASRRSRSKDETSSSPNATRTTRPRSKTATSSSVTVSISAGGKQRGDRNHVGPVAIPKKLADQVEHILGRKIAGKGNLLDEREIEREEEEARKAANPLPPIVLGKPRKRAMTSAHIRNLVSSWDHKVEEARETTSEAERIRQFLEERSTAHAELPKPKVPLTASELLRPLPSLPLPPPTTEIHLGSIGKSGTSPRGRSRAYSNHVKGSSSLPVYSIPVYDAQAMAPSASAAAEEEKKKQEAKMEVEVEGKSIGAGEDNEGTGHVSGPELKEIETSEVDKETTPSAPDAVTEETKEDDTQIKALETSTSQLSISVEALDTKRSGKILASKAFTSRPRRTGVRNPTKSTV</sequence>
<feature type="region of interest" description="Disordered" evidence="1">
    <location>
        <begin position="21"/>
        <end position="243"/>
    </location>
</feature>
<feature type="compositionally biased region" description="Low complexity" evidence="1">
    <location>
        <begin position="56"/>
        <end position="65"/>
    </location>
</feature>
<feature type="region of interest" description="Disordered" evidence="1">
    <location>
        <begin position="536"/>
        <end position="614"/>
    </location>
</feature>
<accession>A0A9P6PYS7</accession>
<dbReference type="AlphaFoldDB" id="A0A9P6PYS7"/>
<feature type="compositionally biased region" description="Basic and acidic residues" evidence="1">
    <location>
        <begin position="69"/>
        <end position="94"/>
    </location>
</feature>
<proteinExistence type="predicted"/>
<gene>
    <name evidence="2" type="ORF">BG011_005405</name>
</gene>
<dbReference type="OrthoDB" id="2427449at2759"/>
<feature type="region of interest" description="Disordered" evidence="1">
    <location>
        <begin position="306"/>
        <end position="364"/>
    </location>
</feature>
<feature type="compositionally biased region" description="Low complexity" evidence="1">
    <location>
        <begin position="217"/>
        <end position="227"/>
    </location>
</feature>
<protein>
    <submittedName>
        <fullName evidence="2">Uncharacterized protein</fullName>
    </submittedName>
</protein>
<evidence type="ECO:0000256" key="1">
    <source>
        <dbReference type="SAM" id="MobiDB-lite"/>
    </source>
</evidence>
<feature type="compositionally biased region" description="Basic and acidic residues" evidence="1">
    <location>
        <begin position="580"/>
        <end position="593"/>
    </location>
</feature>
<feature type="compositionally biased region" description="Basic and acidic residues" evidence="1">
    <location>
        <begin position="545"/>
        <end position="561"/>
    </location>
</feature>
<evidence type="ECO:0000313" key="3">
    <source>
        <dbReference type="Proteomes" id="UP000726737"/>
    </source>
</evidence>
<dbReference type="EMBL" id="JAAAJA010000373">
    <property type="protein sequence ID" value="KAG0254986.1"/>
    <property type="molecule type" value="Genomic_DNA"/>
</dbReference>
<name>A0A9P6PYS7_9FUNG</name>
<dbReference type="Proteomes" id="UP000726737">
    <property type="component" value="Unassembled WGS sequence"/>
</dbReference>
<feature type="region of interest" description="Disordered" evidence="1">
    <location>
        <begin position="640"/>
        <end position="660"/>
    </location>
</feature>
<evidence type="ECO:0000313" key="2">
    <source>
        <dbReference type="EMBL" id="KAG0254986.1"/>
    </source>
</evidence>
<feature type="compositionally biased region" description="Low complexity" evidence="1">
    <location>
        <begin position="181"/>
        <end position="190"/>
    </location>
</feature>
<comment type="caution">
    <text evidence="2">The sequence shown here is derived from an EMBL/GenBank/DDBJ whole genome shotgun (WGS) entry which is preliminary data.</text>
</comment>